<proteinExistence type="predicted"/>
<evidence type="ECO:0000313" key="1">
    <source>
        <dbReference type="EMBL" id="KAJ3516066.1"/>
    </source>
</evidence>
<organism evidence="1 2">
    <name type="scientific">Agrocybe chaxingu</name>
    <dbReference type="NCBI Taxonomy" id="84603"/>
    <lineage>
        <taxon>Eukaryota</taxon>
        <taxon>Fungi</taxon>
        <taxon>Dikarya</taxon>
        <taxon>Basidiomycota</taxon>
        <taxon>Agaricomycotina</taxon>
        <taxon>Agaricomycetes</taxon>
        <taxon>Agaricomycetidae</taxon>
        <taxon>Agaricales</taxon>
        <taxon>Agaricineae</taxon>
        <taxon>Strophariaceae</taxon>
        <taxon>Agrocybe</taxon>
    </lineage>
</organism>
<accession>A0A9W8N057</accession>
<sequence length="542" mass="61347">MNVSSDLRDPGLNHGYAYVVDNTEFKAYLAKCDEAIPDDKSTCNNHDAIKSASARGGHGTAASGSGTAECARHDMKRPIAVGDLQKGERYVNMDYFVLSSLEHCKLMRIVISYDIACQWSKNFSSRCGLYPPNILSTRKDLELVYLVPKFHLPAHVQHCQENFSFNYIPRVARTDGESPERGWAAANSVANSTREMGPGSRRDVLDDHFGDYNWRKILNLATTFCRKGKEALAMREEHVEAFVEFDAALPVQETEAWTVMCKNWEADSSKPNPFHVAKTTVTDSEVRIRLANEDREAIAQGTALAIHDDMTPSQLVYQGLQIEDLQRHHARDVLDLGPHATDLQKAKVMERANSLTRKLEAWISIQHLYMPTVAPLRARQDSTNASPVAVQDVKLFLPSSLPRGVLSGINFFRFEWDFRYAQAEEELNSLRGFLLLRSHMLNSKQRFSRGQRQNTRSQKLLSNVDEKIRASVAKYRHIRLALDSLSGPLLETRWREILRPLEEADHFESNGVKLAHVLIDGKKMSMVEGTHVESSLNIRYTH</sequence>
<dbReference type="OrthoDB" id="3235114at2759"/>
<dbReference type="EMBL" id="JANKHO010000069">
    <property type="protein sequence ID" value="KAJ3516066.1"/>
    <property type="molecule type" value="Genomic_DNA"/>
</dbReference>
<comment type="caution">
    <text evidence="1">The sequence shown here is derived from an EMBL/GenBank/DDBJ whole genome shotgun (WGS) entry which is preliminary data.</text>
</comment>
<keyword evidence="2" id="KW-1185">Reference proteome</keyword>
<name>A0A9W8N057_9AGAR</name>
<dbReference type="AlphaFoldDB" id="A0A9W8N057"/>
<gene>
    <name evidence="1" type="ORF">NLJ89_g1356</name>
</gene>
<dbReference type="InterPro" id="IPR040521">
    <property type="entry name" value="KDZ"/>
</dbReference>
<evidence type="ECO:0000313" key="2">
    <source>
        <dbReference type="Proteomes" id="UP001148786"/>
    </source>
</evidence>
<dbReference type="PANTHER" id="PTHR33104">
    <property type="entry name" value="SI:DKEY-29D5.2"/>
    <property type="match status" value="1"/>
</dbReference>
<dbReference type="PANTHER" id="PTHR33104:SF2">
    <property type="entry name" value="CXC3 LIKE CYSTEINE CLUSTER DOMAIN-CONTAINING PROTEIN"/>
    <property type="match status" value="1"/>
</dbReference>
<protein>
    <submittedName>
        <fullName evidence="1">Uncharacterized protein</fullName>
    </submittedName>
</protein>
<dbReference type="Proteomes" id="UP001148786">
    <property type="component" value="Unassembled WGS sequence"/>
</dbReference>
<reference evidence="1" key="1">
    <citation type="submission" date="2022-07" db="EMBL/GenBank/DDBJ databases">
        <title>Genome Sequence of Agrocybe chaxingu.</title>
        <authorList>
            <person name="Buettner E."/>
        </authorList>
    </citation>
    <scope>NUCLEOTIDE SEQUENCE</scope>
    <source>
        <strain evidence="1">MP-N11</strain>
    </source>
</reference>
<dbReference type="Pfam" id="PF18758">
    <property type="entry name" value="KDZ"/>
    <property type="match status" value="1"/>
</dbReference>